<evidence type="ECO:0000259" key="2">
    <source>
        <dbReference type="Pfam" id="PF08327"/>
    </source>
</evidence>
<dbReference type="CDD" id="cd07814">
    <property type="entry name" value="SRPBCC_CalC_Aha1-like"/>
    <property type="match status" value="1"/>
</dbReference>
<dbReference type="InterPro" id="IPR023393">
    <property type="entry name" value="START-like_dom_sf"/>
</dbReference>
<evidence type="ECO:0000313" key="5">
    <source>
        <dbReference type="EMBL" id="KYH13391.1"/>
    </source>
</evidence>
<gene>
    <name evidence="5" type="ORF">A0131_01015</name>
    <name evidence="4" type="ORF">K8V85_04770</name>
    <name evidence="3" type="ORF">SKL01_14800</name>
</gene>
<dbReference type="GO" id="GO:0016740">
    <property type="term" value="F:transferase activity"/>
    <property type="evidence" value="ECO:0007669"/>
    <property type="project" value="UniProtKB-KW"/>
</dbReference>
<reference evidence="5 6" key="1">
    <citation type="submission" date="2016-02" db="EMBL/GenBank/DDBJ databases">
        <title>Draft genome sequence of hydrocarbon degrading Staphylococcus saprophyticus Strain CNV2, isolated from crude-oil contaminated soil from Noonmati Oil Refinery, Guwahati, Assam, India.</title>
        <authorList>
            <person name="Mukherjee A."/>
            <person name="Chettri B."/>
            <person name="Langpoklakpam J."/>
            <person name="Singh A.K."/>
            <person name="Chattopadhyay D.J."/>
        </authorList>
    </citation>
    <scope>NUCLEOTIDE SEQUENCE [LARGE SCALE GENOMIC DNA]</scope>
    <source>
        <strain evidence="5 6">CNV2</strain>
    </source>
</reference>
<keyword evidence="5" id="KW-0808">Transferase</keyword>
<reference evidence="4" key="3">
    <citation type="journal article" date="2021" name="PeerJ">
        <title>Extensive microbial diversity within the chicken gut microbiome revealed by metagenomics and culture.</title>
        <authorList>
            <person name="Gilroy R."/>
            <person name="Ravi A."/>
            <person name="Getino M."/>
            <person name="Pursley I."/>
            <person name="Horton D.L."/>
            <person name="Alikhan N.F."/>
            <person name="Baker D."/>
            <person name="Gharbi K."/>
            <person name="Hall N."/>
            <person name="Watson M."/>
            <person name="Adriaenssens E.M."/>
            <person name="Foster-Nyarko E."/>
            <person name="Jarju S."/>
            <person name="Secka A."/>
            <person name="Antonio M."/>
            <person name="Oren A."/>
            <person name="Chaudhuri R.R."/>
            <person name="La Ragione R."/>
            <person name="Hildebrand F."/>
            <person name="Pallen M.J."/>
        </authorList>
    </citation>
    <scope>NUCLEOTIDE SEQUENCE</scope>
    <source>
        <strain evidence="4">CHK149-3286</strain>
    </source>
</reference>
<protein>
    <submittedName>
        <fullName evidence="5">Glutathione S-transferase</fullName>
    </submittedName>
    <submittedName>
        <fullName evidence="4">SRPBCC domain-containing protein</fullName>
    </submittedName>
</protein>
<evidence type="ECO:0000313" key="6">
    <source>
        <dbReference type="Proteomes" id="UP000075418"/>
    </source>
</evidence>
<reference evidence="4" key="4">
    <citation type="submission" date="2021-09" db="EMBL/GenBank/DDBJ databases">
        <authorList>
            <person name="Gilroy R."/>
        </authorList>
    </citation>
    <scope>NUCLEOTIDE SEQUENCE</scope>
    <source>
        <strain evidence="4">CHK149-3286</strain>
    </source>
</reference>
<comment type="similarity">
    <text evidence="1">Belongs to the AHA1 family.</text>
</comment>
<dbReference type="Gene3D" id="3.30.530.20">
    <property type="match status" value="1"/>
</dbReference>
<evidence type="ECO:0000313" key="4">
    <source>
        <dbReference type="EMBL" id="HJF67605.1"/>
    </source>
</evidence>
<dbReference type="SUPFAM" id="SSF55961">
    <property type="entry name" value="Bet v1-like"/>
    <property type="match status" value="1"/>
</dbReference>
<name>A0A151A1U5_9STAP</name>
<evidence type="ECO:0000313" key="3">
    <source>
        <dbReference type="EMBL" id="GEP82302.1"/>
    </source>
</evidence>
<comment type="caution">
    <text evidence="5">The sequence shown here is derived from an EMBL/GenBank/DDBJ whole genome shotgun (WGS) entry which is preliminary data.</text>
</comment>
<reference evidence="3 7" key="2">
    <citation type="submission" date="2019-07" db="EMBL/GenBank/DDBJ databases">
        <title>Whole genome shotgun sequence of Staphylococcus kloosii NBRC 109624.</title>
        <authorList>
            <person name="Hosoyama A."/>
            <person name="Uohara A."/>
            <person name="Ohji S."/>
            <person name="Ichikawa N."/>
        </authorList>
    </citation>
    <scope>NUCLEOTIDE SEQUENCE [LARGE SCALE GENOMIC DNA]</scope>
    <source>
        <strain evidence="3 7">NBRC 109624</strain>
    </source>
</reference>
<feature type="domain" description="Activator of Hsp90 ATPase homologue 1/2-like C-terminal" evidence="2">
    <location>
        <begin position="18"/>
        <end position="154"/>
    </location>
</feature>
<dbReference type="Proteomes" id="UP000321040">
    <property type="component" value="Unassembled WGS sequence"/>
</dbReference>
<dbReference type="OrthoDB" id="118413at2"/>
<dbReference type="GeneID" id="69904510"/>
<dbReference type="EMBL" id="BKAQ01000011">
    <property type="protein sequence ID" value="GEP82302.1"/>
    <property type="molecule type" value="Genomic_DNA"/>
</dbReference>
<dbReference type="AlphaFoldDB" id="A0A151A1U5"/>
<evidence type="ECO:0000313" key="7">
    <source>
        <dbReference type="Proteomes" id="UP000321040"/>
    </source>
</evidence>
<dbReference type="Proteomes" id="UP000075418">
    <property type="component" value="Unassembled WGS sequence"/>
</dbReference>
<dbReference type="Pfam" id="PF08327">
    <property type="entry name" value="AHSA1"/>
    <property type="match status" value="1"/>
</dbReference>
<dbReference type="Proteomes" id="UP000706163">
    <property type="component" value="Unassembled WGS sequence"/>
</dbReference>
<dbReference type="RefSeq" id="WP_061853622.1">
    <property type="nucleotide sequence ID" value="NZ_BKAQ01000011.1"/>
</dbReference>
<keyword evidence="7" id="KW-1185">Reference proteome</keyword>
<accession>A0A151A1U5</accession>
<dbReference type="InterPro" id="IPR013538">
    <property type="entry name" value="ASHA1/2-like_C"/>
</dbReference>
<sequence length="156" mass="17464">MGLEVNNNKIIFTRIFKATTKAVYKAYTDKTLFAQWFHPKGATTEVFEFNVREGGKAFFAIHTPQGTSYTVTQYNKVSAPNYIDYNDFFANAQGEINKTMAGMHNIIEIEDEGEGYVKVIATSELPDAASAQRLIDMGVEQGMHSTFDNLEQLLSS</sequence>
<dbReference type="KEGG" id="skl:C7J89_04085"/>
<dbReference type="EMBL" id="LUGM01000002">
    <property type="protein sequence ID" value="KYH13391.1"/>
    <property type="molecule type" value="Genomic_DNA"/>
</dbReference>
<evidence type="ECO:0000256" key="1">
    <source>
        <dbReference type="ARBA" id="ARBA00006817"/>
    </source>
</evidence>
<dbReference type="EMBL" id="DYVT01000050">
    <property type="protein sequence ID" value="HJF67605.1"/>
    <property type="molecule type" value="Genomic_DNA"/>
</dbReference>
<proteinExistence type="inferred from homology"/>
<organism evidence="5 6">
    <name type="scientific">Staphylococcus kloosii</name>
    <dbReference type="NCBI Taxonomy" id="29384"/>
    <lineage>
        <taxon>Bacteria</taxon>
        <taxon>Bacillati</taxon>
        <taxon>Bacillota</taxon>
        <taxon>Bacilli</taxon>
        <taxon>Bacillales</taxon>
        <taxon>Staphylococcaceae</taxon>
        <taxon>Staphylococcus</taxon>
    </lineage>
</organism>